<proteinExistence type="predicted"/>
<evidence type="ECO:0000256" key="2">
    <source>
        <dbReference type="ARBA" id="ARBA00023082"/>
    </source>
</evidence>
<dbReference type="GO" id="GO:0003899">
    <property type="term" value="F:DNA-directed RNA polymerase activity"/>
    <property type="evidence" value="ECO:0007669"/>
    <property type="project" value="InterPro"/>
</dbReference>
<dbReference type="InterPro" id="IPR013324">
    <property type="entry name" value="RNA_pol_sigma_r3/r4-like"/>
</dbReference>
<name>A0A2K8L112_MARES</name>
<keyword evidence="2" id="KW-0731">Sigma factor</keyword>
<reference evidence="6 7" key="1">
    <citation type="submission" date="2016-12" db="EMBL/GenBank/DDBJ databases">
        <title>Isolation and genomic insights into novel planktonic Zetaproteobacteria from stratified waters of the Chesapeake Bay.</title>
        <authorList>
            <person name="McAllister S.M."/>
            <person name="Kato S."/>
            <person name="Chan C.S."/>
            <person name="Chiu B.K."/>
            <person name="Field E.K."/>
        </authorList>
    </citation>
    <scope>NUCLEOTIDE SEQUENCE [LARGE SCALE GENOMIC DNA]</scope>
    <source>
        <strain evidence="6 7">CP-5</strain>
    </source>
</reference>
<dbReference type="Pfam" id="PF04545">
    <property type="entry name" value="Sigma70_r4"/>
    <property type="match status" value="1"/>
</dbReference>
<dbReference type="Gene3D" id="1.10.1740.10">
    <property type="match status" value="1"/>
</dbReference>
<evidence type="ECO:0000313" key="6">
    <source>
        <dbReference type="EMBL" id="ATX78604.1"/>
    </source>
</evidence>
<dbReference type="Pfam" id="PF04542">
    <property type="entry name" value="Sigma70_r2"/>
    <property type="match status" value="1"/>
</dbReference>
<feature type="domain" description="RNA polymerase sigma-70" evidence="5">
    <location>
        <begin position="213"/>
        <end position="239"/>
    </location>
</feature>
<dbReference type="PANTHER" id="PTHR30385">
    <property type="entry name" value="SIGMA FACTOR F FLAGELLAR"/>
    <property type="match status" value="1"/>
</dbReference>
<dbReference type="InterPro" id="IPR013325">
    <property type="entry name" value="RNA_pol_sigma_r2"/>
</dbReference>
<dbReference type="CDD" id="cd06171">
    <property type="entry name" value="Sigma70_r4"/>
    <property type="match status" value="1"/>
</dbReference>
<dbReference type="InterPro" id="IPR014284">
    <property type="entry name" value="RNA_pol_sigma-70_dom"/>
</dbReference>
<dbReference type="NCBIfam" id="NF005413">
    <property type="entry name" value="PRK06986.1"/>
    <property type="match status" value="1"/>
</dbReference>
<dbReference type="SUPFAM" id="SSF88659">
    <property type="entry name" value="Sigma3 and sigma4 domains of RNA polymerase sigma factors"/>
    <property type="match status" value="2"/>
</dbReference>
<dbReference type="OrthoDB" id="5290465at2"/>
<keyword evidence="7" id="KW-1185">Reference proteome</keyword>
<protein>
    <submittedName>
        <fullName evidence="6">RNA polymerase, sigma 28 subunit, SigD/FliA/WhiG</fullName>
    </submittedName>
</protein>
<dbReference type="Proteomes" id="UP000231701">
    <property type="component" value="Chromosome"/>
</dbReference>
<evidence type="ECO:0000256" key="3">
    <source>
        <dbReference type="ARBA" id="ARBA00023125"/>
    </source>
</evidence>
<dbReference type="InterPro" id="IPR007630">
    <property type="entry name" value="RNA_pol_sigma70_r4"/>
</dbReference>
<dbReference type="GO" id="GO:0016987">
    <property type="term" value="F:sigma factor activity"/>
    <property type="evidence" value="ECO:0007669"/>
    <property type="project" value="UniProtKB-KW"/>
</dbReference>
<dbReference type="InterPro" id="IPR000943">
    <property type="entry name" value="RNA_pol_sigma70"/>
</dbReference>
<dbReference type="GO" id="GO:0006352">
    <property type="term" value="P:DNA-templated transcription initiation"/>
    <property type="evidence" value="ECO:0007669"/>
    <property type="project" value="InterPro"/>
</dbReference>
<keyword evidence="1" id="KW-0805">Transcription regulation</keyword>
<evidence type="ECO:0000313" key="7">
    <source>
        <dbReference type="Proteomes" id="UP000231701"/>
    </source>
</evidence>
<dbReference type="AlphaFoldDB" id="A0A2K8L112"/>
<keyword evidence="4" id="KW-0804">Transcription</keyword>
<dbReference type="NCBIfam" id="TIGR02479">
    <property type="entry name" value="FliA_WhiG"/>
    <property type="match status" value="1"/>
</dbReference>
<dbReference type="InterPro" id="IPR007627">
    <property type="entry name" value="RNA_pol_sigma70_r2"/>
</dbReference>
<keyword evidence="3" id="KW-0238">DNA-binding</keyword>
<dbReference type="PRINTS" id="PR00046">
    <property type="entry name" value="SIGMA70FCT"/>
</dbReference>
<dbReference type="KEGG" id="maes:Ga0123461_0151"/>
<dbReference type="PIRSF" id="PIRSF000770">
    <property type="entry name" value="RNA_pol_sigma-SigE/K"/>
    <property type="match status" value="1"/>
</dbReference>
<sequence length="250" mass="28787">MTTPYDKQASPQFQSPDQLLETHLPLIRYHANQLIRRVPDSIEMDDLIDAGVLGLLDGAGRFDPTKNAQFKTFISYRIRGSMIDYLRAFDWMPRSLRDSSKELQQAMSVLEQQYDRPVEEEDVAVHLGISLDEYRNRLMHVRSLSIIYFDDLPQFGNDDDVSSVIDSISGDSDQMPDSQLELSDFTQMLARAITSLPTREKVLISLYYYEELNMKEIALVMDITESRVSQLHSQMVLRLRTRLGLDFPNG</sequence>
<dbReference type="EMBL" id="CP018799">
    <property type="protein sequence ID" value="ATX78604.1"/>
    <property type="molecule type" value="Genomic_DNA"/>
</dbReference>
<dbReference type="SUPFAM" id="SSF88946">
    <property type="entry name" value="Sigma2 domain of RNA polymerase sigma factors"/>
    <property type="match status" value="1"/>
</dbReference>
<dbReference type="Gene3D" id="1.20.140.160">
    <property type="match status" value="1"/>
</dbReference>
<dbReference type="PROSITE" id="PS00716">
    <property type="entry name" value="SIGMA70_2"/>
    <property type="match status" value="1"/>
</dbReference>
<evidence type="ECO:0000259" key="5">
    <source>
        <dbReference type="PROSITE" id="PS00716"/>
    </source>
</evidence>
<evidence type="ECO:0000256" key="1">
    <source>
        <dbReference type="ARBA" id="ARBA00023015"/>
    </source>
</evidence>
<dbReference type="PANTHER" id="PTHR30385:SF7">
    <property type="entry name" value="RNA POLYMERASE SIGMA FACTOR FLIA"/>
    <property type="match status" value="1"/>
</dbReference>
<accession>A0A2K8L112</accession>
<dbReference type="NCBIfam" id="TIGR02937">
    <property type="entry name" value="sigma70-ECF"/>
    <property type="match status" value="1"/>
</dbReference>
<dbReference type="GO" id="GO:0003677">
    <property type="term" value="F:DNA binding"/>
    <property type="evidence" value="ECO:0007669"/>
    <property type="project" value="UniProtKB-KW"/>
</dbReference>
<dbReference type="InterPro" id="IPR012845">
    <property type="entry name" value="RNA_pol_sigma_FliA_WhiG"/>
</dbReference>
<gene>
    <name evidence="6" type="ORF">Ga0123461_0151</name>
</gene>
<organism evidence="6 7">
    <name type="scientific">Mariprofundus aestuarium</name>
    <dbReference type="NCBI Taxonomy" id="1921086"/>
    <lineage>
        <taxon>Bacteria</taxon>
        <taxon>Pseudomonadati</taxon>
        <taxon>Pseudomonadota</taxon>
        <taxon>Candidatius Mariprofundia</taxon>
        <taxon>Mariprofundales</taxon>
        <taxon>Mariprofundaceae</taxon>
        <taxon>Mariprofundus</taxon>
    </lineage>
</organism>
<dbReference type="RefSeq" id="WP_100276598.1">
    <property type="nucleotide sequence ID" value="NZ_CP018799.1"/>
</dbReference>
<evidence type="ECO:0000256" key="4">
    <source>
        <dbReference type="ARBA" id="ARBA00023163"/>
    </source>
</evidence>